<evidence type="ECO:0000256" key="13">
    <source>
        <dbReference type="ARBA" id="ARBA00023136"/>
    </source>
</evidence>
<feature type="active site" evidence="15">
    <location>
        <position position="68"/>
    </location>
</feature>
<evidence type="ECO:0000256" key="2">
    <source>
        <dbReference type="ARBA" id="ARBA00007931"/>
    </source>
</evidence>
<evidence type="ECO:0000256" key="9">
    <source>
        <dbReference type="ARBA" id="ARBA00022833"/>
    </source>
</evidence>
<reference evidence="18" key="1">
    <citation type="submission" date="2007-08" db="EMBL/GenBank/DDBJ databases">
        <authorList>
            <person name="Frangeul L."/>
        </authorList>
    </citation>
    <scope>NUCLEOTIDE SEQUENCE</scope>
    <source>
        <strain evidence="18">PCC 7806</strain>
    </source>
</reference>
<evidence type="ECO:0000256" key="7">
    <source>
        <dbReference type="ARBA" id="ARBA00022737"/>
    </source>
</evidence>
<feature type="transmembrane region" description="Helical" evidence="14">
    <location>
        <begin position="48"/>
        <end position="67"/>
    </location>
</feature>
<feature type="transmembrane region" description="Helical" evidence="14">
    <location>
        <begin position="7"/>
        <end position="28"/>
    </location>
</feature>
<dbReference type="Gene3D" id="3.10.580.10">
    <property type="entry name" value="CBS-domain"/>
    <property type="match status" value="1"/>
</dbReference>
<keyword evidence="6 14" id="KW-0479">Metal-binding</keyword>
<evidence type="ECO:0000256" key="8">
    <source>
        <dbReference type="ARBA" id="ARBA00022801"/>
    </source>
</evidence>
<evidence type="ECO:0000256" key="4">
    <source>
        <dbReference type="ARBA" id="ARBA00022670"/>
    </source>
</evidence>
<comment type="cofactor">
    <cofactor evidence="14 16">
        <name>Zn(2+)</name>
        <dbReference type="ChEBI" id="CHEBI:29105"/>
    </cofactor>
    <text evidence="14 16">Binds 1 zinc ion per subunit.</text>
</comment>
<evidence type="ECO:0000256" key="5">
    <source>
        <dbReference type="ARBA" id="ARBA00022692"/>
    </source>
</evidence>
<accession>A8YA62</accession>
<gene>
    <name evidence="18" type="ORF">IPF_5208</name>
</gene>
<evidence type="ECO:0000256" key="16">
    <source>
        <dbReference type="PIRSR" id="PIRSR006404-2"/>
    </source>
</evidence>
<dbReference type="GO" id="GO:0046872">
    <property type="term" value="F:metal ion binding"/>
    <property type="evidence" value="ECO:0007669"/>
    <property type="project" value="UniProtKB-UniRule"/>
</dbReference>
<feature type="transmembrane region" description="Helical" evidence="14">
    <location>
        <begin position="79"/>
        <end position="96"/>
    </location>
</feature>
<keyword evidence="11 14" id="KW-0482">Metalloprotease</keyword>
<feature type="transmembrane region" description="Helical" evidence="14">
    <location>
        <begin position="137"/>
        <end position="157"/>
    </location>
</feature>
<keyword evidence="13 14" id="KW-0472">Membrane</keyword>
<dbReference type="CDD" id="cd06164">
    <property type="entry name" value="S2P-M50_SpoIVFB_CBS"/>
    <property type="match status" value="1"/>
</dbReference>
<keyword evidence="12" id="KW-0129">CBS domain</keyword>
<dbReference type="InterPro" id="IPR016483">
    <property type="entry name" value="UCP006404_Pept_M50_CBS"/>
</dbReference>
<evidence type="ECO:0000256" key="14">
    <source>
        <dbReference type="PIRNR" id="PIRNR006404"/>
    </source>
</evidence>
<dbReference type="GO" id="GO:0005886">
    <property type="term" value="C:plasma membrane"/>
    <property type="evidence" value="ECO:0007669"/>
    <property type="project" value="UniProtKB-SubCell"/>
</dbReference>
<comment type="similarity">
    <text evidence="2 14">Belongs to the peptidase M50B family.</text>
</comment>
<dbReference type="PANTHER" id="PTHR39188:SF3">
    <property type="entry name" value="STAGE IV SPORULATION PROTEIN FB"/>
    <property type="match status" value="1"/>
</dbReference>
<feature type="domain" description="Peptidase M50" evidence="17">
    <location>
        <begin position="134"/>
        <end position="178"/>
    </location>
</feature>
<keyword evidence="7" id="KW-0677">Repeat</keyword>
<keyword evidence="5 14" id="KW-0812">Transmembrane</keyword>
<feature type="binding site" evidence="16">
    <location>
        <position position="67"/>
    </location>
    <ligand>
        <name>Zn(2+)</name>
        <dbReference type="ChEBI" id="CHEBI:29105"/>
        <note>catalytic</note>
    </ligand>
</feature>
<evidence type="ECO:0000256" key="12">
    <source>
        <dbReference type="ARBA" id="ARBA00023122"/>
    </source>
</evidence>
<evidence type="ECO:0000256" key="6">
    <source>
        <dbReference type="ARBA" id="ARBA00022723"/>
    </source>
</evidence>
<name>A8YA62_MICA7</name>
<evidence type="ECO:0000256" key="3">
    <source>
        <dbReference type="ARBA" id="ARBA00022475"/>
    </source>
</evidence>
<keyword evidence="10 14" id="KW-1133">Transmembrane helix</keyword>
<feature type="transmembrane region" description="Helical" evidence="14">
    <location>
        <begin position="192"/>
        <end position="218"/>
    </location>
</feature>
<feature type="transmembrane region" description="Helical" evidence="14">
    <location>
        <begin position="108"/>
        <end position="130"/>
    </location>
</feature>
<dbReference type="PIRSF" id="PIRSF006404">
    <property type="entry name" value="UCP006404_Pept_M50_CBS"/>
    <property type="match status" value="1"/>
</dbReference>
<dbReference type="InterPro" id="IPR046342">
    <property type="entry name" value="CBS_dom_sf"/>
</dbReference>
<comment type="subcellular location">
    <subcellularLocation>
        <location evidence="1 14">Cell membrane</location>
        <topology evidence="1 14">Multi-pass membrane protein</topology>
    </subcellularLocation>
</comment>
<evidence type="ECO:0000256" key="11">
    <source>
        <dbReference type="ARBA" id="ARBA00023049"/>
    </source>
</evidence>
<dbReference type="GO" id="GO:0006508">
    <property type="term" value="P:proteolysis"/>
    <property type="evidence" value="ECO:0007669"/>
    <property type="project" value="UniProtKB-KW"/>
</dbReference>
<dbReference type="RefSeq" id="WP_002747606.1">
    <property type="nucleotide sequence ID" value="NZ_CP130696.1"/>
</dbReference>
<dbReference type="Pfam" id="PF02163">
    <property type="entry name" value="Peptidase_M50"/>
    <property type="match status" value="2"/>
</dbReference>
<evidence type="ECO:0000256" key="15">
    <source>
        <dbReference type="PIRSR" id="PIRSR006404-1"/>
    </source>
</evidence>
<organism evidence="18">
    <name type="scientific">Microcystis aeruginosa (strain PCC 7806)</name>
    <dbReference type="NCBI Taxonomy" id="267872"/>
    <lineage>
        <taxon>Bacteria</taxon>
        <taxon>Bacillati</taxon>
        <taxon>Cyanobacteriota</taxon>
        <taxon>Cyanophyceae</taxon>
        <taxon>Oscillatoriophycideae</taxon>
        <taxon>Chroococcales</taxon>
        <taxon>Microcystaceae</taxon>
        <taxon>Microcystis</taxon>
    </lineage>
</organism>
<keyword evidence="3 14" id="KW-1003">Cell membrane</keyword>
<evidence type="ECO:0000313" key="18">
    <source>
        <dbReference type="EMBL" id="CAO88781.1"/>
    </source>
</evidence>
<dbReference type="GO" id="GO:0008237">
    <property type="term" value="F:metallopeptidase activity"/>
    <property type="evidence" value="ECO:0007669"/>
    <property type="project" value="UniProtKB-UniRule"/>
</dbReference>
<dbReference type="SUPFAM" id="SSF54631">
    <property type="entry name" value="CBS-domain pair"/>
    <property type="match status" value="1"/>
</dbReference>
<proteinExistence type="inferred from homology"/>
<dbReference type="AlphaFoldDB" id="A8YA62"/>
<feature type="binding site" evidence="16">
    <location>
        <position position="163"/>
    </location>
    <ligand>
        <name>Zn(2+)</name>
        <dbReference type="ChEBI" id="CHEBI:29105"/>
        <note>catalytic</note>
    </ligand>
</feature>
<evidence type="ECO:0000256" key="10">
    <source>
        <dbReference type="ARBA" id="ARBA00022989"/>
    </source>
</evidence>
<sequence>MRTNWRIGSLLGIPLYIDSSWFLILAFVTLINATDAEIQSLAAQSSVLAWLLGLIMALLLFISVLLHELGHSLMARSQGIEVNSITLFLFGGMASIDRESRTPPEALQVAIAGPLVSFLLFCLLSLASHLPYLNANLTYICGHLAIINLFLALFNLIPGLPLDGGQIFKAMVWQATGDRWKGLHWAAISGQFIGWLGIILGIFLVLLTADVGGAWLGLMGWFILRNARAYDNLTNLQESLLNLQAGEVMSRNLRVLNAHQTLEEFVQEYVLDQAAANTAYFAASEGRYRGLIRVADLQAIERSFWSEKQLLDIAHPLTEIATVEEKTPLVTVVQKLETIQDPMLTVLTPASAVAGVIDRGDILKAIAIKYQIPLEETDIERAREGVYPSYLPLNVIAAALDKSERPKIGEPSLMSRPREDGR</sequence>
<evidence type="ECO:0000259" key="17">
    <source>
        <dbReference type="Pfam" id="PF02163"/>
    </source>
</evidence>
<dbReference type="PANTHER" id="PTHR39188">
    <property type="entry name" value="MEMBRANE-ASSOCIATED ZINC METALLOPROTEASE M50B"/>
    <property type="match status" value="1"/>
</dbReference>
<keyword evidence="8 14" id="KW-0378">Hydrolase</keyword>
<feature type="domain" description="Peptidase M50" evidence="17">
    <location>
        <begin position="56"/>
        <end position="126"/>
    </location>
</feature>
<keyword evidence="4 14" id="KW-0645">Protease</keyword>
<keyword evidence="9 14" id="KW-0862">Zinc</keyword>
<dbReference type="EMBL" id="AM778875">
    <property type="protein sequence ID" value="CAO88781.1"/>
    <property type="molecule type" value="Genomic_DNA"/>
</dbReference>
<feature type="binding site" evidence="16">
    <location>
        <position position="71"/>
    </location>
    <ligand>
        <name>Zn(2+)</name>
        <dbReference type="ChEBI" id="CHEBI:29105"/>
        <note>catalytic</note>
    </ligand>
</feature>
<protein>
    <recommendedName>
        <fullName evidence="14">Zinc metalloprotease</fullName>
    </recommendedName>
</protein>
<evidence type="ECO:0000256" key="1">
    <source>
        <dbReference type="ARBA" id="ARBA00004651"/>
    </source>
</evidence>
<dbReference type="InterPro" id="IPR008915">
    <property type="entry name" value="Peptidase_M50"/>
</dbReference>